<evidence type="ECO:0000313" key="3">
    <source>
        <dbReference type="Proteomes" id="UP000765509"/>
    </source>
</evidence>
<name>A0A9Q3E625_9BASI</name>
<keyword evidence="3" id="KW-1185">Reference proteome</keyword>
<comment type="caution">
    <text evidence="2">The sequence shown here is derived from an EMBL/GenBank/DDBJ whole genome shotgun (WGS) entry which is preliminary data.</text>
</comment>
<protein>
    <submittedName>
        <fullName evidence="2">Uncharacterized protein</fullName>
    </submittedName>
</protein>
<feature type="compositionally biased region" description="Basic and acidic residues" evidence="1">
    <location>
        <begin position="77"/>
        <end position="89"/>
    </location>
</feature>
<dbReference type="AlphaFoldDB" id="A0A9Q3E625"/>
<feature type="region of interest" description="Disordered" evidence="1">
    <location>
        <begin position="67"/>
        <end position="89"/>
    </location>
</feature>
<reference evidence="2" key="1">
    <citation type="submission" date="2021-03" db="EMBL/GenBank/DDBJ databases">
        <title>Draft genome sequence of rust myrtle Austropuccinia psidii MF-1, a brazilian biotype.</title>
        <authorList>
            <person name="Quecine M.C."/>
            <person name="Pachon D.M.R."/>
            <person name="Bonatelli M.L."/>
            <person name="Correr F.H."/>
            <person name="Franceschini L.M."/>
            <person name="Leite T.F."/>
            <person name="Margarido G.R.A."/>
            <person name="Almeida C.A."/>
            <person name="Ferrarezi J.A."/>
            <person name="Labate C.A."/>
        </authorList>
    </citation>
    <scope>NUCLEOTIDE SEQUENCE</scope>
    <source>
        <strain evidence="2">MF-1</strain>
    </source>
</reference>
<gene>
    <name evidence="2" type="ORF">O181_051637</name>
</gene>
<dbReference type="Proteomes" id="UP000765509">
    <property type="component" value="Unassembled WGS sequence"/>
</dbReference>
<accession>A0A9Q3E625</accession>
<proteinExistence type="predicted"/>
<evidence type="ECO:0000256" key="1">
    <source>
        <dbReference type="SAM" id="MobiDB-lite"/>
    </source>
</evidence>
<organism evidence="2 3">
    <name type="scientific">Austropuccinia psidii MF-1</name>
    <dbReference type="NCBI Taxonomy" id="1389203"/>
    <lineage>
        <taxon>Eukaryota</taxon>
        <taxon>Fungi</taxon>
        <taxon>Dikarya</taxon>
        <taxon>Basidiomycota</taxon>
        <taxon>Pucciniomycotina</taxon>
        <taxon>Pucciniomycetes</taxon>
        <taxon>Pucciniales</taxon>
        <taxon>Sphaerophragmiaceae</taxon>
        <taxon>Austropuccinia</taxon>
    </lineage>
</organism>
<dbReference type="EMBL" id="AVOT02022463">
    <property type="protein sequence ID" value="MBW0511922.1"/>
    <property type="molecule type" value="Genomic_DNA"/>
</dbReference>
<sequence length="89" mass="9977">MFNGSDSSLEYFDQDSLEKFNFNRENSLNTPDSPSNFPLAFTSSPDVKLASPLLFLPSSPTFLLNPEFKSSSSPGRIVKEEPRLDEIDE</sequence>
<evidence type="ECO:0000313" key="2">
    <source>
        <dbReference type="EMBL" id="MBW0511922.1"/>
    </source>
</evidence>